<dbReference type="InterPro" id="IPR035895">
    <property type="entry name" value="HPr-like_sf"/>
</dbReference>
<gene>
    <name evidence="7" type="ORF">Y919_11720</name>
</gene>
<evidence type="ECO:0000256" key="3">
    <source>
        <dbReference type="ARBA" id="ARBA00020422"/>
    </source>
</evidence>
<evidence type="ECO:0000256" key="4">
    <source>
        <dbReference type="ARBA" id="ARBA00022490"/>
    </source>
</evidence>
<evidence type="ECO:0000256" key="1">
    <source>
        <dbReference type="ARBA" id="ARBA00003681"/>
    </source>
</evidence>
<protein>
    <recommendedName>
        <fullName evidence="3">Phosphocarrier protein HPr</fullName>
    </recommendedName>
</protein>
<dbReference type="PRINTS" id="PR00107">
    <property type="entry name" value="PHOSPHOCPHPR"/>
</dbReference>
<dbReference type="PROSITE" id="PS51350">
    <property type="entry name" value="PTS_HPR_DOM"/>
    <property type="match status" value="1"/>
</dbReference>
<dbReference type="GO" id="GO:0009401">
    <property type="term" value="P:phosphoenolpyruvate-dependent sugar phosphotransferase system"/>
    <property type="evidence" value="ECO:0007669"/>
    <property type="project" value="UniProtKB-KW"/>
</dbReference>
<dbReference type="STRING" id="1156417.Y919_11720"/>
<dbReference type="Gene3D" id="3.30.1340.10">
    <property type="entry name" value="HPr-like"/>
    <property type="match status" value="1"/>
</dbReference>
<proteinExistence type="predicted"/>
<evidence type="ECO:0000259" key="6">
    <source>
        <dbReference type="PROSITE" id="PS51350"/>
    </source>
</evidence>
<dbReference type="SUPFAM" id="SSF55594">
    <property type="entry name" value="HPr-like"/>
    <property type="match status" value="1"/>
</dbReference>
<comment type="function">
    <text evidence="1">General (non sugar-specific) component of the phosphoenolpyruvate-dependent sugar phosphotransferase system (sugar PTS). This major carbohydrate active-transport system catalyzes the phosphorylation of incoming sugar substrates concomitantly with their translocation across the cell membrane. The phosphoryl group from phosphoenolpyruvate (PEP) is transferred to the phosphoryl carrier protein HPr by enzyme I. Phospho-HPr then transfers it to the PTS EIIA domain.</text>
</comment>
<keyword evidence="5" id="KW-0598">Phosphotransferase system</keyword>
<dbReference type="RefSeq" id="WP_035165035.1">
    <property type="nucleotide sequence ID" value="NZ_AZTB01000096.1"/>
</dbReference>
<dbReference type="InterPro" id="IPR050399">
    <property type="entry name" value="HPr"/>
</dbReference>
<comment type="subcellular location">
    <subcellularLocation>
        <location evidence="2">Cytoplasm</location>
    </subcellularLocation>
</comment>
<accession>A0A096BFJ4</accession>
<feature type="non-terminal residue" evidence="7">
    <location>
        <position position="51"/>
    </location>
</feature>
<evidence type="ECO:0000256" key="2">
    <source>
        <dbReference type="ARBA" id="ARBA00004496"/>
    </source>
</evidence>
<name>A0A096BFJ4_9FIRM</name>
<dbReference type="PANTHER" id="PTHR33705">
    <property type="entry name" value="PHOSPHOCARRIER PROTEIN HPR"/>
    <property type="match status" value="1"/>
</dbReference>
<evidence type="ECO:0000256" key="5">
    <source>
        <dbReference type="ARBA" id="ARBA00022683"/>
    </source>
</evidence>
<organism evidence="7 8">
    <name type="scientific">Caloranaerobacter azorensis H53214</name>
    <dbReference type="NCBI Taxonomy" id="1156417"/>
    <lineage>
        <taxon>Bacteria</taxon>
        <taxon>Bacillati</taxon>
        <taxon>Bacillota</taxon>
        <taxon>Tissierellia</taxon>
        <taxon>Tissierellales</taxon>
        <taxon>Thermohalobacteraceae</taxon>
        <taxon>Caloranaerobacter</taxon>
    </lineage>
</organism>
<feature type="domain" description="HPr" evidence="6">
    <location>
        <begin position="1"/>
        <end position="51"/>
    </location>
</feature>
<dbReference type="GO" id="GO:0005737">
    <property type="term" value="C:cytoplasm"/>
    <property type="evidence" value="ECO:0007669"/>
    <property type="project" value="UniProtKB-SubCell"/>
</dbReference>
<keyword evidence="4" id="KW-0963">Cytoplasm</keyword>
<sequence length="51" mass="5720">MQKVQVELKNETGLHARPASIFVKEASKYASDIKIIKNGREYNAKSIMGIL</sequence>
<dbReference type="EMBL" id="AZTB01000096">
    <property type="protein sequence ID" value="KGG79493.1"/>
    <property type="molecule type" value="Genomic_DNA"/>
</dbReference>
<dbReference type="NCBIfam" id="TIGR01003">
    <property type="entry name" value="PTS_HPr_family"/>
    <property type="match status" value="1"/>
</dbReference>
<evidence type="ECO:0000313" key="7">
    <source>
        <dbReference type="EMBL" id="KGG79493.1"/>
    </source>
</evidence>
<dbReference type="InterPro" id="IPR001020">
    <property type="entry name" value="PTS_HPr_His_P_site"/>
</dbReference>
<dbReference type="PANTHER" id="PTHR33705:SF2">
    <property type="entry name" value="PHOSPHOCARRIER PROTEIN NPR"/>
    <property type="match status" value="1"/>
</dbReference>
<dbReference type="Proteomes" id="UP000029622">
    <property type="component" value="Unassembled WGS sequence"/>
</dbReference>
<dbReference type="PROSITE" id="PS00369">
    <property type="entry name" value="PTS_HPR_HIS"/>
    <property type="match status" value="1"/>
</dbReference>
<dbReference type="Pfam" id="PF00381">
    <property type="entry name" value="PTS-HPr"/>
    <property type="match status" value="1"/>
</dbReference>
<dbReference type="AlphaFoldDB" id="A0A096BFJ4"/>
<dbReference type="CDD" id="cd00367">
    <property type="entry name" value="PTS-HPr_like"/>
    <property type="match status" value="1"/>
</dbReference>
<dbReference type="InterPro" id="IPR000032">
    <property type="entry name" value="HPr-like"/>
</dbReference>
<comment type="caution">
    <text evidence="7">The sequence shown here is derived from an EMBL/GenBank/DDBJ whole genome shotgun (WGS) entry which is preliminary data.</text>
</comment>
<evidence type="ECO:0000313" key="8">
    <source>
        <dbReference type="Proteomes" id="UP000029622"/>
    </source>
</evidence>
<reference evidence="7 8" key="1">
    <citation type="submission" date="2013-12" db="EMBL/GenBank/DDBJ databases">
        <title>Draft genome sequence of Caloranaerobacter sp. H53214.</title>
        <authorList>
            <person name="Jiang L.J."/>
            <person name="Shao Z.Z."/>
            <person name="Long M.N."/>
        </authorList>
    </citation>
    <scope>NUCLEOTIDE SEQUENCE [LARGE SCALE GENOMIC DNA]</scope>
    <source>
        <strain evidence="7 8">H53214</strain>
    </source>
</reference>